<name>A0A2Z4IQ73_9BACT</name>
<dbReference type="Gene3D" id="1.25.40.390">
    <property type="match status" value="1"/>
</dbReference>
<keyword evidence="3 6" id="KW-0732">Signal</keyword>
<dbReference type="KEGG" id="est:DN752_22530"/>
<dbReference type="SUPFAM" id="SSF48452">
    <property type="entry name" value="TPR-like"/>
    <property type="match status" value="1"/>
</dbReference>
<proteinExistence type="inferred from homology"/>
<dbReference type="InterPro" id="IPR012944">
    <property type="entry name" value="SusD_RagB_dom"/>
</dbReference>
<evidence type="ECO:0000256" key="2">
    <source>
        <dbReference type="ARBA" id="ARBA00006275"/>
    </source>
</evidence>
<evidence type="ECO:0000256" key="6">
    <source>
        <dbReference type="SAM" id="SignalP"/>
    </source>
</evidence>
<evidence type="ECO:0000313" key="10">
    <source>
        <dbReference type="Proteomes" id="UP000248688"/>
    </source>
</evidence>
<dbReference type="Proteomes" id="UP000248688">
    <property type="component" value="Chromosome"/>
</dbReference>
<dbReference type="Pfam" id="PF07980">
    <property type="entry name" value="SusD_RagB"/>
    <property type="match status" value="1"/>
</dbReference>
<evidence type="ECO:0000256" key="3">
    <source>
        <dbReference type="ARBA" id="ARBA00022729"/>
    </source>
</evidence>
<feature type="signal peptide" evidence="6">
    <location>
        <begin position="1"/>
        <end position="29"/>
    </location>
</feature>
<dbReference type="InterPro" id="IPR033985">
    <property type="entry name" value="SusD-like_N"/>
</dbReference>
<sequence>MTMRNQNTTYKKIAFYGMMLLGMTSCSEALDPVLDNTYGEDFAYGLPEKTEGFLMNAYANVPGSFVAEYGGDFLDVATDNATTNAFGSALYRVSAGAISPANNPVGNWNNAYNQFRNIHIFLENGLGDNVTYNLSDPDADMAKRMNLKGDAFYLRAWWGFTLLKQYGGKAANGEALGYPIVLSSEEYSETSGLEDIQRNTYEECVEQIVKDLDSAYLYLPKTYTGGDPIVGVQQLGRADKQNVRALKSRVAVYAASPANQSDEVVSIAGMGSFNVLNEAAFVQKWVDAAEYSQEAIEEVGNFSSLKTGDFNNNTSPGEFVWRTYHNNRDLENKNYPISEFGQARTSPSQNLVDAYPMQNGYPIDDPRAGFDPENPYANRDPRLDLTIFYNGQTLDGQALEIYEGGKDSKARNQQNTRTGYYLRKWLSVQNGMLDPVSPTNDHHNHALIRKTEVYLNFAEASNEAFGPTAVGPEMSQSAVEVIKSIRSAAGITDNSYVDEVAAQGKEAFREFIQNERRLELAFENHRYWDLRRWIMPLNETVRGVRILKGEEGDLSFEEFTVEERKFDDVKYYYHPLPYDELVKSPQMIDNKGW</sequence>
<evidence type="ECO:0000259" key="7">
    <source>
        <dbReference type="Pfam" id="PF07980"/>
    </source>
</evidence>
<keyword evidence="10" id="KW-1185">Reference proteome</keyword>
<dbReference type="PROSITE" id="PS51257">
    <property type="entry name" value="PROKAR_LIPOPROTEIN"/>
    <property type="match status" value="1"/>
</dbReference>
<evidence type="ECO:0000256" key="4">
    <source>
        <dbReference type="ARBA" id="ARBA00023136"/>
    </source>
</evidence>
<dbReference type="OrthoDB" id="621018at2"/>
<accession>A0A2Z4IQ73</accession>
<dbReference type="InterPro" id="IPR011990">
    <property type="entry name" value="TPR-like_helical_dom_sf"/>
</dbReference>
<keyword evidence="4" id="KW-0472">Membrane</keyword>
<dbReference type="GO" id="GO:0009279">
    <property type="term" value="C:cell outer membrane"/>
    <property type="evidence" value="ECO:0007669"/>
    <property type="project" value="UniProtKB-SubCell"/>
</dbReference>
<organism evidence="9 10">
    <name type="scientific">Echinicola strongylocentroti</name>
    <dbReference type="NCBI Taxonomy" id="1795355"/>
    <lineage>
        <taxon>Bacteria</taxon>
        <taxon>Pseudomonadati</taxon>
        <taxon>Bacteroidota</taxon>
        <taxon>Cytophagia</taxon>
        <taxon>Cytophagales</taxon>
        <taxon>Cyclobacteriaceae</taxon>
        <taxon>Echinicola</taxon>
    </lineage>
</organism>
<dbReference type="Pfam" id="PF14322">
    <property type="entry name" value="SusD-like_3"/>
    <property type="match status" value="1"/>
</dbReference>
<feature type="domain" description="SusD-like N-terminal" evidence="8">
    <location>
        <begin position="75"/>
        <end position="223"/>
    </location>
</feature>
<evidence type="ECO:0000256" key="1">
    <source>
        <dbReference type="ARBA" id="ARBA00004442"/>
    </source>
</evidence>
<evidence type="ECO:0000256" key="5">
    <source>
        <dbReference type="ARBA" id="ARBA00023237"/>
    </source>
</evidence>
<gene>
    <name evidence="9" type="ORF">DN752_22530</name>
</gene>
<evidence type="ECO:0000313" key="9">
    <source>
        <dbReference type="EMBL" id="AWW32696.1"/>
    </source>
</evidence>
<keyword evidence="5" id="KW-0998">Cell outer membrane</keyword>
<comment type="subcellular location">
    <subcellularLocation>
        <location evidence="1">Cell outer membrane</location>
    </subcellularLocation>
</comment>
<evidence type="ECO:0000259" key="8">
    <source>
        <dbReference type="Pfam" id="PF14322"/>
    </source>
</evidence>
<protein>
    <submittedName>
        <fullName evidence="9">RagB/SusD family nutrient uptake outer membrane protein</fullName>
    </submittedName>
</protein>
<feature type="chain" id="PRO_5016236252" evidence="6">
    <location>
        <begin position="30"/>
        <end position="593"/>
    </location>
</feature>
<dbReference type="EMBL" id="CP030041">
    <property type="protein sequence ID" value="AWW32696.1"/>
    <property type="molecule type" value="Genomic_DNA"/>
</dbReference>
<dbReference type="AlphaFoldDB" id="A0A2Z4IQ73"/>
<reference evidence="9 10" key="1">
    <citation type="submission" date="2018-06" db="EMBL/GenBank/DDBJ databases">
        <title>Echinicola strongylocentroti sp. nov., isolated from a sea urchin Strongylocentrotus intermedius.</title>
        <authorList>
            <person name="Bae S.S."/>
        </authorList>
    </citation>
    <scope>NUCLEOTIDE SEQUENCE [LARGE SCALE GENOMIC DNA]</scope>
    <source>
        <strain evidence="9 10">MEBiC08714</strain>
    </source>
</reference>
<feature type="domain" description="RagB/SusD" evidence="7">
    <location>
        <begin position="330"/>
        <end position="593"/>
    </location>
</feature>
<comment type="similarity">
    <text evidence="2">Belongs to the SusD family.</text>
</comment>